<proteinExistence type="predicted"/>
<reference evidence="1" key="1">
    <citation type="journal article" date="2013" name="Environ. Microbiol.">
        <title>Seasonally variable intestinal metagenomes of the red palm weevil (Rhynchophorus ferrugineus).</title>
        <authorList>
            <person name="Jia S."/>
            <person name="Zhang X."/>
            <person name="Zhang G."/>
            <person name="Yin A."/>
            <person name="Zhang S."/>
            <person name="Li F."/>
            <person name="Wang L."/>
            <person name="Zhao D."/>
            <person name="Yun Q."/>
            <person name="Tala"/>
            <person name="Wang J."/>
            <person name="Sun G."/>
            <person name="Baabdullah M."/>
            <person name="Yu X."/>
            <person name="Hu S."/>
            <person name="Al-Mssallem I.S."/>
            <person name="Yu J."/>
        </authorList>
    </citation>
    <scope>NUCLEOTIDE SEQUENCE</scope>
</reference>
<dbReference type="AlphaFoldDB" id="A0A060BXJ2"/>
<evidence type="ECO:0000313" key="1">
    <source>
        <dbReference type="EMBL" id="AIA85216.1"/>
    </source>
</evidence>
<organism evidence="1">
    <name type="scientific">uncultured Streptomyces sp</name>
    <dbReference type="NCBI Taxonomy" id="174707"/>
    <lineage>
        <taxon>Bacteria</taxon>
        <taxon>Bacillati</taxon>
        <taxon>Actinomycetota</taxon>
        <taxon>Actinomycetes</taxon>
        <taxon>Kitasatosporales</taxon>
        <taxon>Streptomycetaceae</taxon>
        <taxon>Streptomyces</taxon>
        <taxon>environmental samples</taxon>
    </lineage>
</organism>
<accession>A0A060BXJ2</accession>
<name>A0A060BXJ2_9ACTN</name>
<sequence length="106" mass="11501">GADTVLYWNPPPGGTECATCLWTDTRYGGGGIAQPFLTDILQRFARAFPSGVQRHQLRLADGLRALVSDAAAVFVNTTETPLSFEYGGRHIDLAPYETRWITGSGN</sequence>
<protein>
    <submittedName>
        <fullName evidence="1">CAZy families GH39 protein</fullName>
    </submittedName>
</protein>
<dbReference type="EMBL" id="KF117957">
    <property type="protein sequence ID" value="AIA85216.1"/>
    <property type="molecule type" value="Genomic_DNA"/>
</dbReference>
<feature type="non-terminal residue" evidence="1">
    <location>
        <position position="1"/>
    </location>
</feature>